<dbReference type="AlphaFoldDB" id="A0A556AGQ4"/>
<sequence length="331" mass="34397">MNLASLRSVIARALILVAGVSSSAAHVVASADEAYPARPVKVVVGYTPGGSTDTVARLLATSLQQQHNQAFIVDNRPGAGGLLGAQAVVNAAPDGYTLLMAISSHTILPSVQKKMPYDTATDFAPIATLGTSPNMLVVPADSEWKSLADFIAAAKASPGTISYATPGIGTTTHVTAAMLEHASGIELNHIPYKGSSEVMQAVLSKQVPIAVASIITAGHAIRDGRLRALAVVGSQRSPLLPDVPTFEEQGVEGVLGDNWLGLLAPAHTPQPIVAELEDTIESLLAKPEIQDSLRLQGVAPQFGTSEDFGNVIANELKAYAELAKTTTLTMD</sequence>
<dbReference type="Gene3D" id="3.40.190.10">
    <property type="entry name" value="Periplasmic binding protein-like II"/>
    <property type="match status" value="1"/>
</dbReference>
<dbReference type="SUPFAM" id="SSF53850">
    <property type="entry name" value="Periplasmic binding protein-like II"/>
    <property type="match status" value="1"/>
</dbReference>
<keyword evidence="4" id="KW-1185">Reference proteome</keyword>
<protein>
    <submittedName>
        <fullName evidence="3">Tripartite tricarboxylate transporter substrate binding protein</fullName>
    </submittedName>
</protein>
<dbReference type="Gene3D" id="3.40.190.150">
    <property type="entry name" value="Bordetella uptake gene, domain 1"/>
    <property type="match status" value="1"/>
</dbReference>
<dbReference type="InterPro" id="IPR042100">
    <property type="entry name" value="Bug_dom1"/>
</dbReference>
<organism evidence="3 4">
    <name type="scientific">Verticiella sediminum</name>
    <dbReference type="NCBI Taxonomy" id="1247510"/>
    <lineage>
        <taxon>Bacteria</taxon>
        <taxon>Pseudomonadati</taxon>
        <taxon>Pseudomonadota</taxon>
        <taxon>Betaproteobacteria</taxon>
        <taxon>Burkholderiales</taxon>
        <taxon>Alcaligenaceae</taxon>
        <taxon>Verticiella</taxon>
    </lineage>
</organism>
<dbReference type="PANTHER" id="PTHR42928">
    <property type="entry name" value="TRICARBOXYLATE-BINDING PROTEIN"/>
    <property type="match status" value="1"/>
</dbReference>
<evidence type="ECO:0000256" key="1">
    <source>
        <dbReference type="ARBA" id="ARBA00006987"/>
    </source>
</evidence>
<keyword evidence="2" id="KW-0732">Signal</keyword>
<feature type="signal peptide" evidence="2">
    <location>
        <begin position="1"/>
        <end position="24"/>
    </location>
</feature>
<evidence type="ECO:0000313" key="3">
    <source>
        <dbReference type="EMBL" id="TSH92052.1"/>
    </source>
</evidence>
<evidence type="ECO:0000256" key="2">
    <source>
        <dbReference type="SAM" id="SignalP"/>
    </source>
</evidence>
<dbReference type="Proteomes" id="UP000318405">
    <property type="component" value="Unassembled WGS sequence"/>
</dbReference>
<dbReference type="PANTHER" id="PTHR42928:SF5">
    <property type="entry name" value="BLR1237 PROTEIN"/>
    <property type="match status" value="1"/>
</dbReference>
<dbReference type="Pfam" id="PF03401">
    <property type="entry name" value="TctC"/>
    <property type="match status" value="1"/>
</dbReference>
<dbReference type="RefSeq" id="WP_143949602.1">
    <property type="nucleotide sequence ID" value="NZ_BAABMB010000001.1"/>
</dbReference>
<comment type="caution">
    <text evidence="3">The sequence shown here is derived from an EMBL/GenBank/DDBJ whole genome shotgun (WGS) entry which is preliminary data.</text>
</comment>
<name>A0A556AGQ4_9BURK</name>
<feature type="chain" id="PRO_5022063561" evidence="2">
    <location>
        <begin position="25"/>
        <end position="331"/>
    </location>
</feature>
<dbReference type="CDD" id="cd07012">
    <property type="entry name" value="PBP2_Bug_TTT"/>
    <property type="match status" value="1"/>
</dbReference>
<comment type="similarity">
    <text evidence="1">Belongs to the UPF0065 (bug) family.</text>
</comment>
<dbReference type="PIRSF" id="PIRSF017082">
    <property type="entry name" value="YflP"/>
    <property type="match status" value="1"/>
</dbReference>
<dbReference type="OrthoDB" id="8858513at2"/>
<evidence type="ECO:0000313" key="4">
    <source>
        <dbReference type="Proteomes" id="UP000318405"/>
    </source>
</evidence>
<accession>A0A556AGQ4</accession>
<reference evidence="3 4" key="1">
    <citation type="submission" date="2019-07" db="EMBL/GenBank/DDBJ databases">
        <title>Qingshengfaniella alkalisoli gen. nov., sp. nov., isolated from saline soil.</title>
        <authorList>
            <person name="Xu L."/>
            <person name="Huang X.-X."/>
            <person name="Sun J.-Q."/>
        </authorList>
    </citation>
    <scope>NUCLEOTIDE SEQUENCE [LARGE SCALE GENOMIC DNA]</scope>
    <source>
        <strain evidence="3 4">DSM 27279</strain>
    </source>
</reference>
<gene>
    <name evidence="3" type="ORF">FOZ76_17620</name>
</gene>
<dbReference type="EMBL" id="VLTJ01000031">
    <property type="protein sequence ID" value="TSH92052.1"/>
    <property type="molecule type" value="Genomic_DNA"/>
</dbReference>
<proteinExistence type="inferred from homology"/>
<dbReference type="InterPro" id="IPR005064">
    <property type="entry name" value="BUG"/>
</dbReference>